<evidence type="ECO:0000313" key="2">
    <source>
        <dbReference type="EMBL" id="CAI9977195.1"/>
    </source>
</evidence>
<dbReference type="Proteomes" id="UP001642409">
    <property type="component" value="Unassembled WGS sequence"/>
</dbReference>
<dbReference type="EMBL" id="CAXDID020000022">
    <property type="protein sequence ID" value="CAL5988232.1"/>
    <property type="molecule type" value="Genomic_DNA"/>
</dbReference>
<evidence type="ECO:0000313" key="4">
    <source>
        <dbReference type="EMBL" id="CAL5988242.1"/>
    </source>
</evidence>
<dbReference type="AlphaFoldDB" id="A0AA86S327"/>
<accession>A0AA86S327</accession>
<name>A0AA86S327_9EUKA</name>
<sequence>MEQSAKQISFQLSLKQFVQTAVPIIQSINYMYNGSQQEIKLNELIQMINSLNQTQAKEFWSTMQQIYKCDYEQLYEFYSNIELQIESFITQGPSNEMIQNDEYNHLVKNTTTKVLKTKQMLRTALIQVCREFGQQVNESISDKDLCNIVDECVENDSLQQFWNKVTNLVPSKSKKQIYDFYRTSFSKAKFDQYFTKEDKKLIAEMNQNNPDIKPAALAQMFLESTKRNLLKHNVVMQFVNIRRQNFKLSSESSQ</sequence>
<dbReference type="EMBL" id="CATOUU010001177">
    <property type="protein sequence ID" value="CAI9977195.1"/>
    <property type="molecule type" value="Genomic_DNA"/>
</dbReference>
<keyword evidence="5" id="KW-1185">Reference proteome</keyword>
<dbReference type="EMBL" id="CAXDID020000022">
    <property type="protein sequence ID" value="CAL5988242.1"/>
    <property type="molecule type" value="Genomic_DNA"/>
</dbReference>
<reference evidence="3 5" key="2">
    <citation type="submission" date="2024-07" db="EMBL/GenBank/DDBJ databases">
        <authorList>
            <person name="Akdeniz Z."/>
        </authorList>
    </citation>
    <scope>NUCLEOTIDE SEQUENCE [LARGE SCALE GENOMIC DNA]</scope>
</reference>
<organism evidence="2">
    <name type="scientific">Hexamita inflata</name>
    <dbReference type="NCBI Taxonomy" id="28002"/>
    <lineage>
        <taxon>Eukaryota</taxon>
        <taxon>Metamonada</taxon>
        <taxon>Diplomonadida</taxon>
        <taxon>Hexamitidae</taxon>
        <taxon>Hexamitinae</taxon>
        <taxon>Hexamita</taxon>
    </lineage>
</organism>
<comment type="caution">
    <text evidence="2">The sequence shown here is derived from an EMBL/GenBank/DDBJ whole genome shotgun (WGS) entry which is preliminary data.</text>
</comment>
<evidence type="ECO:0000313" key="3">
    <source>
        <dbReference type="EMBL" id="CAL5988232.1"/>
    </source>
</evidence>
<proteinExistence type="predicted"/>
<gene>
    <name evidence="3" type="ORF">HINF_LOCUS10272</name>
    <name evidence="4" type="ORF">HINF_LOCUS10277</name>
    <name evidence="1" type="ORF">HINF_LOCUS64835</name>
    <name evidence="2" type="ORF">HINF_LOCUS64840</name>
</gene>
<evidence type="ECO:0000313" key="5">
    <source>
        <dbReference type="Proteomes" id="UP001642409"/>
    </source>
</evidence>
<protein>
    <submittedName>
        <fullName evidence="3">Hypothetical_protein</fullName>
    </submittedName>
</protein>
<reference evidence="2" key="1">
    <citation type="submission" date="2023-06" db="EMBL/GenBank/DDBJ databases">
        <authorList>
            <person name="Kurt Z."/>
        </authorList>
    </citation>
    <scope>NUCLEOTIDE SEQUENCE</scope>
</reference>
<evidence type="ECO:0000313" key="1">
    <source>
        <dbReference type="EMBL" id="CAI9977190.1"/>
    </source>
</evidence>
<dbReference type="EMBL" id="CATOUU010001177">
    <property type="protein sequence ID" value="CAI9977190.1"/>
    <property type="molecule type" value="Genomic_DNA"/>
</dbReference>